<dbReference type="OrthoDB" id="3297978at2"/>
<dbReference type="EMBL" id="OBDY01000030">
    <property type="protein sequence ID" value="SNY66327.1"/>
    <property type="molecule type" value="Genomic_DNA"/>
</dbReference>
<accession>A0A285K2S7</accession>
<evidence type="ECO:0000313" key="2">
    <source>
        <dbReference type="Proteomes" id="UP000219612"/>
    </source>
</evidence>
<keyword evidence="2" id="KW-1185">Reference proteome</keyword>
<gene>
    <name evidence="1" type="ORF">SAMN05421748_1309</name>
</gene>
<name>A0A285K2S7_9ACTN</name>
<sequence length="63" mass="6770">MDSADSALVAYEDGRADGLAGRRKDEARAEDPDYMVGLVDGQVSAFEENLLAAIRRALDGKNN</sequence>
<reference evidence="1 2" key="1">
    <citation type="submission" date="2017-09" db="EMBL/GenBank/DDBJ databases">
        <authorList>
            <person name="Ehlers B."/>
            <person name="Leendertz F.H."/>
        </authorList>
    </citation>
    <scope>NUCLEOTIDE SEQUENCE [LARGE SCALE GENOMIC DNA]</scope>
    <source>
        <strain evidence="1 2">CGMCC 4.6857</strain>
    </source>
</reference>
<dbReference type="AlphaFoldDB" id="A0A285K2S7"/>
<dbReference type="RefSeq" id="WP_097327524.1">
    <property type="nucleotide sequence ID" value="NZ_OBDY01000030.1"/>
</dbReference>
<protein>
    <submittedName>
        <fullName evidence="1">Uncharacterized protein</fullName>
    </submittedName>
</protein>
<dbReference type="Proteomes" id="UP000219612">
    <property type="component" value="Unassembled WGS sequence"/>
</dbReference>
<organism evidence="1 2">
    <name type="scientific">Paractinoplanes atraurantiacus</name>
    <dbReference type="NCBI Taxonomy" id="1036182"/>
    <lineage>
        <taxon>Bacteria</taxon>
        <taxon>Bacillati</taxon>
        <taxon>Actinomycetota</taxon>
        <taxon>Actinomycetes</taxon>
        <taxon>Micromonosporales</taxon>
        <taxon>Micromonosporaceae</taxon>
        <taxon>Paractinoplanes</taxon>
    </lineage>
</organism>
<proteinExistence type="predicted"/>
<evidence type="ECO:0000313" key="1">
    <source>
        <dbReference type="EMBL" id="SNY66327.1"/>
    </source>
</evidence>